<gene>
    <name evidence="1" type="ORF">COC69_30055</name>
</gene>
<accession>A0A9X7CHN9</accession>
<dbReference type="Proteomes" id="UP000224203">
    <property type="component" value="Unassembled WGS sequence"/>
</dbReference>
<dbReference type="EMBL" id="NULI01000253">
    <property type="protein sequence ID" value="PGS64480.1"/>
    <property type="molecule type" value="Genomic_DNA"/>
</dbReference>
<organism evidence="1 2">
    <name type="scientific">Bacillus cereus</name>
    <dbReference type="NCBI Taxonomy" id="1396"/>
    <lineage>
        <taxon>Bacteria</taxon>
        <taxon>Bacillati</taxon>
        <taxon>Bacillota</taxon>
        <taxon>Bacilli</taxon>
        <taxon>Bacillales</taxon>
        <taxon>Bacillaceae</taxon>
        <taxon>Bacillus</taxon>
        <taxon>Bacillus cereus group</taxon>
    </lineage>
</organism>
<sequence length="63" mass="7574">MSLYEQIFNDLLAGFYVEIKKNIQKGILSEAMYHEIVLIREVVEKRNLSKRDLEKLYEEQIKL</sequence>
<evidence type="ECO:0000313" key="2">
    <source>
        <dbReference type="Proteomes" id="UP000224203"/>
    </source>
</evidence>
<proteinExistence type="predicted"/>
<dbReference type="RefSeq" id="WP_098783693.1">
    <property type="nucleotide sequence ID" value="NZ_NULI01000253.1"/>
</dbReference>
<dbReference type="AlphaFoldDB" id="A0A9X7CHN9"/>
<name>A0A9X7CHN9_BACCE</name>
<comment type="caution">
    <text evidence="1">The sequence shown here is derived from an EMBL/GenBank/DDBJ whole genome shotgun (WGS) entry which is preliminary data.</text>
</comment>
<protein>
    <submittedName>
        <fullName evidence="1">Uncharacterized protein</fullName>
    </submittedName>
</protein>
<evidence type="ECO:0000313" key="1">
    <source>
        <dbReference type="EMBL" id="PGS64480.1"/>
    </source>
</evidence>
<reference evidence="1 2" key="1">
    <citation type="submission" date="2017-09" db="EMBL/GenBank/DDBJ databases">
        <title>Large-scale bioinformatics analysis of Bacillus genomes uncovers conserved roles of natural products in bacterial physiology.</title>
        <authorList>
            <consortium name="Agbiome Team Llc"/>
            <person name="Bleich R.M."/>
            <person name="Grubbs K.J."/>
            <person name="Santa Maria K.C."/>
            <person name="Allen S.E."/>
            <person name="Farag S."/>
            <person name="Shank E.A."/>
            <person name="Bowers A."/>
        </authorList>
    </citation>
    <scope>NUCLEOTIDE SEQUENCE [LARGE SCALE GENOMIC DNA]</scope>
    <source>
        <strain evidence="1 2">AFS041711</strain>
    </source>
</reference>